<dbReference type="SMART" id="SM00327">
    <property type="entry name" value="VWA"/>
    <property type="match status" value="1"/>
</dbReference>
<dbReference type="PANTHER" id="PTHR33608">
    <property type="entry name" value="BLL2464 PROTEIN"/>
    <property type="match status" value="1"/>
</dbReference>
<feature type="domain" description="VWFA" evidence="1">
    <location>
        <begin position="81"/>
        <end position="243"/>
    </location>
</feature>
<dbReference type="InterPro" id="IPR002035">
    <property type="entry name" value="VWF_A"/>
</dbReference>
<name>A0A7C4YGC4_UNCW3</name>
<dbReference type="PANTHER" id="PTHR33608:SF7">
    <property type="entry name" value="DUF58 DOMAIN-CONTAINING PROTEIN"/>
    <property type="match status" value="1"/>
</dbReference>
<dbReference type="InterPro" id="IPR002881">
    <property type="entry name" value="DUF58"/>
</dbReference>
<organism evidence="2">
    <name type="scientific">candidate division WOR-3 bacterium</name>
    <dbReference type="NCBI Taxonomy" id="2052148"/>
    <lineage>
        <taxon>Bacteria</taxon>
        <taxon>Bacteria division WOR-3</taxon>
    </lineage>
</organism>
<evidence type="ECO:0000259" key="1">
    <source>
        <dbReference type="SMART" id="SM00327"/>
    </source>
</evidence>
<dbReference type="EMBL" id="DTHG01000014">
    <property type="protein sequence ID" value="HGW91147.1"/>
    <property type="molecule type" value="Genomic_DNA"/>
</dbReference>
<protein>
    <submittedName>
        <fullName evidence="2">DUF58 domain-containing protein</fullName>
    </submittedName>
</protein>
<reference evidence="2" key="1">
    <citation type="journal article" date="2020" name="mSystems">
        <title>Genome- and Community-Level Interaction Insights into Carbon Utilization and Element Cycling Functions of Hydrothermarchaeota in Hydrothermal Sediment.</title>
        <authorList>
            <person name="Zhou Z."/>
            <person name="Liu Y."/>
            <person name="Xu W."/>
            <person name="Pan J."/>
            <person name="Luo Z.H."/>
            <person name="Li M."/>
        </authorList>
    </citation>
    <scope>NUCLEOTIDE SEQUENCE [LARGE SCALE GENOMIC DNA]</scope>
    <source>
        <strain evidence="2">SpSt-780</strain>
    </source>
</reference>
<dbReference type="Pfam" id="PF01882">
    <property type="entry name" value="DUF58"/>
    <property type="match status" value="1"/>
</dbReference>
<sequence length="290" mass="34120">MIDKEFLKPEVILKIKNLDIRARLIVEGIFSGIHTSSKKGLSCEFTEHKIYNSGEPVNLIDWKVYGRTERLFLKKFEEESNMKVFILLDVSNSMDFGEPVKKIDYAKTIVATLSLIFSKQNDSVGLVTFNEDIVDFIPPVQKRNYFNNIYSILQKRRTSKKTDISKVLYHLSKRIKKRNYIIIISDFLSDIESLLKPLKGLSTMKNEIRCIHILTREEIELNSDNAKYMFDLETGKKILVDPNSIRREYRKLFNNFLENLRFSFNECKVHYNLITTDNPFDRAFMEIFKN</sequence>
<evidence type="ECO:0000313" key="2">
    <source>
        <dbReference type="EMBL" id="HGW91147.1"/>
    </source>
</evidence>
<dbReference type="SUPFAM" id="SSF53300">
    <property type="entry name" value="vWA-like"/>
    <property type="match status" value="1"/>
</dbReference>
<dbReference type="Gene3D" id="3.40.50.410">
    <property type="entry name" value="von Willebrand factor, type A domain"/>
    <property type="match status" value="1"/>
</dbReference>
<accession>A0A7C4YGC4</accession>
<dbReference type="AlphaFoldDB" id="A0A7C4YGC4"/>
<comment type="caution">
    <text evidence="2">The sequence shown here is derived from an EMBL/GenBank/DDBJ whole genome shotgun (WGS) entry which is preliminary data.</text>
</comment>
<gene>
    <name evidence="2" type="ORF">ENV67_01220</name>
</gene>
<dbReference type="CDD" id="cd00198">
    <property type="entry name" value="vWFA"/>
    <property type="match status" value="1"/>
</dbReference>
<dbReference type="InterPro" id="IPR036465">
    <property type="entry name" value="vWFA_dom_sf"/>
</dbReference>
<proteinExistence type="predicted"/>